<protein>
    <submittedName>
        <fullName evidence="1">Uncharacterized protein</fullName>
    </submittedName>
</protein>
<sequence>MERVLGIMKADDFNLALTNLLIDLYSLDHEQYFEELSFDEVAIDQLNGEELEKLTKIAAVIEYVGNRQPNAKLYDWIYKEQLKLTEPYTPGVEKESFARIRRIISAPKEFALRNVFYDEKTLKPI</sequence>
<dbReference type="AlphaFoldDB" id="A0A072NHZ4"/>
<accession>A0A072NHZ4</accession>
<proteinExistence type="predicted"/>
<gene>
    <name evidence="1" type="ORF">M670_03959</name>
</gene>
<name>A0A072NHZ4_SCHAZ</name>
<evidence type="ECO:0000313" key="1">
    <source>
        <dbReference type="EMBL" id="KEF36877.1"/>
    </source>
</evidence>
<evidence type="ECO:0000313" key="2">
    <source>
        <dbReference type="Proteomes" id="UP000027936"/>
    </source>
</evidence>
<dbReference type="EMBL" id="JJRY01000021">
    <property type="protein sequence ID" value="KEF36877.1"/>
    <property type="molecule type" value="Genomic_DNA"/>
</dbReference>
<reference evidence="1 2" key="1">
    <citation type="submission" date="2014-04" db="EMBL/GenBank/DDBJ databases">
        <title>Draft genome sequence of Bacillus azotoformans MEV2011, a (co-) denitrifying strain unable to grow in the presence of oxygen.</title>
        <authorList>
            <person name="Nielsen M."/>
            <person name="Schreiber L."/>
            <person name="Finster K."/>
            <person name="Schramm A."/>
        </authorList>
    </citation>
    <scope>NUCLEOTIDE SEQUENCE [LARGE SCALE GENOMIC DNA]</scope>
    <source>
        <strain evidence="1 2">MEV2011</strain>
    </source>
</reference>
<comment type="caution">
    <text evidence="1">The sequence shown here is derived from an EMBL/GenBank/DDBJ whole genome shotgun (WGS) entry which is preliminary data.</text>
</comment>
<organism evidence="1 2">
    <name type="scientific">Schinkia azotoformans MEV2011</name>
    <dbReference type="NCBI Taxonomy" id="1348973"/>
    <lineage>
        <taxon>Bacteria</taxon>
        <taxon>Bacillati</taxon>
        <taxon>Bacillota</taxon>
        <taxon>Bacilli</taxon>
        <taxon>Bacillales</taxon>
        <taxon>Bacillaceae</taxon>
        <taxon>Calidifontibacillus/Schinkia group</taxon>
        <taxon>Schinkia</taxon>
    </lineage>
</organism>
<dbReference type="PATRIC" id="fig|1348973.3.peg.3846"/>
<dbReference type="Proteomes" id="UP000027936">
    <property type="component" value="Unassembled WGS sequence"/>
</dbReference>